<name>A0A3B3QA65_9TELE</name>
<dbReference type="GeneTree" id="ENSGT01030000234592"/>
<dbReference type="SMART" id="SM00892">
    <property type="entry name" value="Endonuclease_NS"/>
    <property type="match status" value="1"/>
</dbReference>
<keyword evidence="5" id="KW-1185">Reference proteome</keyword>
<dbReference type="InterPro" id="IPR044929">
    <property type="entry name" value="DNA/RNA_non-sp_Endonuclease_sf"/>
</dbReference>
<dbReference type="Pfam" id="PF01223">
    <property type="entry name" value="Endonuclease_NS"/>
    <property type="match status" value="1"/>
</dbReference>
<reference evidence="4" key="1">
    <citation type="submission" date="2025-08" db="UniProtKB">
        <authorList>
            <consortium name="Ensembl"/>
        </authorList>
    </citation>
    <scope>IDENTIFICATION</scope>
</reference>
<protein>
    <submittedName>
        <fullName evidence="4">Endonuclease domain-containing 1 protein-like</fullName>
    </submittedName>
</protein>
<dbReference type="InterPro" id="IPR039015">
    <property type="entry name" value="ENDOD1"/>
</dbReference>
<dbReference type="STRING" id="1676925.ENSPKIP00000002515"/>
<dbReference type="GO" id="GO:0016787">
    <property type="term" value="F:hydrolase activity"/>
    <property type="evidence" value="ECO:0007669"/>
    <property type="project" value="InterPro"/>
</dbReference>
<dbReference type="PANTHER" id="PTHR21472">
    <property type="entry name" value="ENDONUCLEASE DOMAIN-CONTAINING 1 PROTEIN ENDOD1"/>
    <property type="match status" value="1"/>
</dbReference>
<dbReference type="Ensembl" id="ENSPKIT00000026461.1">
    <property type="protein sequence ID" value="ENSPKIP00000002515.1"/>
    <property type="gene ID" value="ENSPKIG00000020380.1"/>
</dbReference>
<keyword evidence="1" id="KW-0732">Signal</keyword>
<evidence type="ECO:0000256" key="1">
    <source>
        <dbReference type="SAM" id="SignalP"/>
    </source>
</evidence>
<feature type="chain" id="PRO_5017438322" evidence="1">
    <location>
        <begin position="28"/>
        <end position="302"/>
    </location>
</feature>
<reference evidence="4" key="2">
    <citation type="submission" date="2025-09" db="UniProtKB">
        <authorList>
            <consortium name="Ensembl"/>
        </authorList>
    </citation>
    <scope>IDENTIFICATION</scope>
</reference>
<dbReference type="SMART" id="SM00477">
    <property type="entry name" value="NUC"/>
    <property type="match status" value="1"/>
</dbReference>
<evidence type="ECO:0000259" key="2">
    <source>
        <dbReference type="SMART" id="SM00477"/>
    </source>
</evidence>
<dbReference type="KEGG" id="pki:111859337"/>
<dbReference type="GeneID" id="111859337"/>
<dbReference type="InterPro" id="IPR044925">
    <property type="entry name" value="His-Me_finger_sf"/>
</dbReference>
<sequence length="302" mass="34187">MQSFRLSLSWMVCLLVRLAALAHSVRAEVGSFSSCLQFFHKRSSPHGLEGPGYSQICQRYENTYHFASLYRKQWRTPIYSAYVFTSGGKKRSRVPWMYEPQLANSRARPEMEPIPPNMTDQNVLESQAVLQDYKNSTFTKGHLSPNSHHQEDWDKKATFTLTNIVPQKAGSNSGPWAVLENEVAARLTAYCTGPAYIVTGVLPYVSPHWIRNRVAVPEYLWSAYCCPSFSSNLPEPLRDTFPTFAAIGRNDRLSTQDIVPVNPKAPASTRGYDVRRMSLETLEGYLRARLGLPVNVFLDQCL</sequence>
<feature type="domain" description="DNA/RNA non-specific endonuclease/pyrophosphatase/phosphodiesterase" evidence="3">
    <location>
        <begin position="62"/>
        <end position="265"/>
    </location>
</feature>
<evidence type="ECO:0000313" key="4">
    <source>
        <dbReference type="Ensembl" id="ENSPKIP00000002515.1"/>
    </source>
</evidence>
<dbReference type="Gene3D" id="3.40.570.10">
    <property type="entry name" value="Extracellular Endonuclease, subunit A"/>
    <property type="match status" value="1"/>
</dbReference>
<feature type="signal peptide" evidence="1">
    <location>
        <begin position="1"/>
        <end position="27"/>
    </location>
</feature>
<dbReference type="RefSeq" id="XP_023697672.1">
    <property type="nucleotide sequence ID" value="XM_023841904.2"/>
</dbReference>
<dbReference type="InterPro" id="IPR020821">
    <property type="entry name" value="ENPP1-3/EXOG-like_nuc-like"/>
</dbReference>
<proteinExistence type="predicted"/>
<dbReference type="GO" id="GO:0046872">
    <property type="term" value="F:metal ion binding"/>
    <property type="evidence" value="ECO:0007669"/>
    <property type="project" value="InterPro"/>
</dbReference>
<dbReference type="GO" id="GO:0003676">
    <property type="term" value="F:nucleic acid binding"/>
    <property type="evidence" value="ECO:0007669"/>
    <property type="project" value="InterPro"/>
</dbReference>
<dbReference type="InterPro" id="IPR001604">
    <property type="entry name" value="Endo_G_ENPP1-like_dom"/>
</dbReference>
<dbReference type="OrthoDB" id="69221at2759"/>
<dbReference type="AlphaFoldDB" id="A0A3B3QA65"/>
<feature type="domain" description="ENPP1-3/EXOG-like endonuclease/phosphodiesterase" evidence="2">
    <location>
        <begin position="63"/>
        <end position="265"/>
    </location>
</feature>
<accession>A0A3B3QA65</accession>
<dbReference type="SUPFAM" id="SSF54060">
    <property type="entry name" value="His-Me finger endonucleases"/>
    <property type="match status" value="1"/>
</dbReference>
<dbReference type="Proteomes" id="UP000261540">
    <property type="component" value="Unplaced"/>
</dbReference>
<evidence type="ECO:0000259" key="3">
    <source>
        <dbReference type="SMART" id="SM00892"/>
    </source>
</evidence>
<organism evidence="4 5">
    <name type="scientific">Paramormyrops kingsleyae</name>
    <dbReference type="NCBI Taxonomy" id="1676925"/>
    <lineage>
        <taxon>Eukaryota</taxon>
        <taxon>Metazoa</taxon>
        <taxon>Chordata</taxon>
        <taxon>Craniata</taxon>
        <taxon>Vertebrata</taxon>
        <taxon>Euteleostomi</taxon>
        <taxon>Actinopterygii</taxon>
        <taxon>Neopterygii</taxon>
        <taxon>Teleostei</taxon>
        <taxon>Osteoglossocephala</taxon>
        <taxon>Osteoglossomorpha</taxon>
        <taxon>Osteoglossiformes</taxon>
        <taxon>Mormyridae</taxon>
        <taxon>Paramormyrops</taxon>
    </lineage>
</organism>
<dbReference type="PANTHER" id="PTHR21472:SF18">
    <property type="entry name" value="ENDONUCLEASE DOMAIN-CONTAINING 1 PROTEIN"/>
    <property type="match status" value="1"/>
</dbReference>
<evidence type="ECO:0000313" key="5">
    <source>
        <dbReference type="Proteomes" id="UP000261540"/>
    </source>
</evidence>